<dbReference type="InterPro" id="IPR029033">
    <property type="entry name" value="His_PPase_superfam"/>
</dbReference>
<dbReference type="GO" id="GO:0043755">
    <property type="term" value="F:alpha-ribazole phosphatase activity"/>
    <property type="evidence" value="ECO:0007669"/>
    <property type="project" value="UniProtKB-EC"/>
</dbReference>
<dbReference type="OrthoDB" id="5296884at2"/>
<keyword evidence="2" id="KW-1185">Reference proteome</keyword>
<name>A0A2K8L8H3_9PROT</name>
<dbReference type="EC" id="3.1.3.73" evidence="1"/>
<evidence type="ECO:0000313" key="1">
    <source>
        <dbReference type="EMBL" id="ATX81234.1"/>
    </source>
</evidence>
<accession>A0A2K8L8H3</accession>
<dbReference type="Pfam" id="PF00300">
    <property type="entry name" value="His_Phos_1"/>
    <property type="match status" value="1"/>
</dbReference>
<sequence length="196" mass="22358">MLTMDILRHGALEGGIKYRGQIDDPLTADGRTSMNRVWLQLRDKIDVVVTSPLARCAGPATAWAGEAGIDCIIEPRVAEIHYGEWEGKTIPEIQRRYPGILEKWRENPEGMRPPGGESIEEMLVRLDQWWHEIRESHEGRHLLLVTHSGFMRLLIARTLGGPIATSRQISMPYTCWSRISHESGRTELLFHNRQVT</sequence>
<dbReference type="RefSeq" id="WP_100264726.1">
    <property type="nucleotide sequence ID" value="NZ_CP018800.1"/>
</dbReference>
<keyword evidence="1" id="KW-0378">Hydrolase</keyword>
<dbReference type="Gene3D" id="3.40.50.1240">
    <property type="entry name" value="Phosphoglycerate mutase-like"/>
    <property type="match status" value="1"/>
</dbReference>
<evidence type="ECO:0000313" key="2">
    <source>
        <dbReference type="Proteomes" id="UP000231637"/>
    </source>
</evidence>
<dbReference type="InterPro" id="IPR050275">
    <property type="entry name" value="PGM_Phosphatase"/>
</dbReference>
<dbReference type="InterPro" id="IPR013078">
    <property type="entry name" value="His_Pase_superF_clade-1"/>
</dbReference>
<proteinExistence type="predicted"/>
<organism evidence="1 2">
    <name type="scientific">Mariprofundus ferrinatatus</name>
    <dbReference type="NCBI Taxonomy" id="1921087"/>
    <lineage>
        <taxon>Bacteria</taxon>
        <taxon>Pseudomonadati</taxon>
        <taxon>Pseudomonadota</taxon>
        <taxon>Candidatius Mariprofundia</taxon>
        <taxon>Mariprofundales</taxon>
        <taxon>Mariprofundaceae</taxon>
        <taxon>Mariprofundus</taxon>
    </lineage>
</organism>
<dbReference type="GO" id="GO:0004619">
    <property type="term" value="F:phosphoglycerate mutase activity"/>
    <property type="evidence" value="ECO:0007669"/>
    <property type="project" value="UniProtKB-EC"/>
</dbReference>
<dbReference type="Proteomes" id="UP000231637">
    <property type="component" value="Chromosome"/>
</dbReference>
<gene>
    <name evidence="1" type="ORF">Ga0123462_0359</name>
</gene>
<reference evidence="1 2" key="1">
    <citation type="submission" date="2016-12" db="EMBL/GenBank/DDBJ databases">
        <title>Isolation and genomic insights into novel planktonic Zetaproteobacteria from stratified waters of the Chesapeake Bay.</title>
        <authorList>
            <person name="McAllister S.M."/>
            <person name="Kato S."/>
            <person name="Chan C.S."/>
            <person name="Chiu B.K."/>
            <person name="Field E.K."/>
        </authorList>
    </citation>
    <scope>NUCLEOTIDE SEQUENCE [LARGE SCALE GENOMIC DNA]</scope>
    <source>
        <strain evidence="1 2">CP-8</strain>
    </source>
</reference>
<dbReference type="EMBL" id="CP018800">
    <property type="protein sequence ID" value="ATX81234.1"/>
    <property type="molecule type" value="Genomic_DNA"/>
</dbReference>
<dbReference type="PANTHER" id="PTHR48100:SF1">
    <property type="entry name" value="HISTIDINE PHOSPHATASE FAMILY PROTEIN-RELATED"/>
    <property type="match status" value="1"/>
</dbReference>
<dbReference type="EC" id="5.4.2.12" evidence="1"/>
<keyword evidence="1" id="KW-0413">Isomerase</keyword>
<dbReference type="GO" id="GO:0005737">
    <property type="term" value="C:cytoplasm"/>
    <property type="evidence" value="ECO:0007669"/>
    <property type="project" value="TreeGrafter"/>
</dbReference>
<dbReference type="KEGG" id="mfn:Ga0123462_0359"/>
<dbReference type="SUPFAM" id="SSF53254">
    <property type="entry name" value="Phosphoglycerate mutase-like"/>
    <property type="match status" value="1"/>
</dbReference>
<protein>
    <submittedName>
        <fullName evidence="1">Alpha-ribazole phosphatase/probable phosphoglycerate mutase</fullName>
        <ecNumber evidence="1">3.1.3.73</ecNumber>
        <ecNumber evidence="1">5.4.2.12</ecNumber>
    </submittedName>
</protein>
<dbReference type="PANTHER" id="PTHR48100">
    <property type="entry name" value="BROAD-SPECIFICITY PHOSPHATASE YOR283W-RELATED"/>
    <property type="match status" value="1"/>
</dbReference>
<dbReference type="AlphaFoldDB" id="A0A2K8L8H3"/>